<keyword evidence="3" id="KW-1185">Reference proteome</keyword>
<comment type="caution">
    <text evidence="2">The sequence shown here is derived from an EMBL/GenBank/DDBJ whole genome shotgun (WGS) entry which is preliminary data.</text>
</comment>
<organism evidence="2 3">
    <name type="scientific">Starmerella bacillaris</name>
    <name type="common">Yeast</name>
    <name type="synonym">Candida zemplinina</name>
    <dbReference type="NCBI Taxonomy" id="1247836"/>
    <lineage>
        <taxon>Eukaryota</taxon>
        <taxon>Fungi</taxon>
        <taxon>Dikarya</taxon>
        <taxon>Ascomycota</taxon>
        <taxon>Saccharomycotina</taxon>
        <taxon>Dipodascomycetes</taxon>
        <taxon>Dipodascales</taxon>
        <taxon>Trichomonascaceae</taxon>
        <taxon>Starmerella</taxon>
    </lineage>
</organism>
<proteinExistence type="predicted"/>
<name>A0AAV5RK33_STABA</name>
<accession>A0AAV5RK33</accession>
<protein>
    <recommendedName>
        <fullName evidence="4">Replication protein A C-terminal domain-containing protein</fullName>
    </recommendedName>
</protein>
<reference evidence="2 3" key="1">
    <citation type="journal article" date="2023" name="Elife">
        <title>Identification of key yeast species and microbe-microbe interactions impacting larval growth of Drosophila in the wild.</title>
        <authorList>
            <person name="Mure A."/>
            <person name="Sugiura Y."/>
            <person name="Maeda R."/>
            <person name="Honda K."/>
            <person name="Sakurai N."/>
            <person name="Takahashi Y."/>
            <person name="Watada M."/>
            <person name="Katoh T."/>
            <person name="Gotoh A."/>
            <person name="Gotoh Y."/>
            <person name="Taniguchi I."/>
            <person name="Nakamura K."/>
            <person name="Hayashi T."/>
            <person name="Katayama T."/>
            <person name="Uemura T."/>
            <person name="Hattori Y."/>
        </authorList>
    </citation>
    <scope>NUCLEOTIDE SEQUENCE [LARGE SCALE GENOMIC DNA]</scope>
    <source>
        <strain evidence="2 3">SB-73</strain>
    </source>
</reference>
<dbReference type="InterPro" id="IPR012340">
    <property type="entry name" value="NA-bd_OB-fold"/>
</dbReference>
<feature type="region of interest" description="Disordered" evidence="1">
    <location>
        <begin position="1"/>
        <end position="21"/>
    </location>
</feature>
<dbReference type="Gene3D" id="2.40.50.140">
    <property type="entry name" value="Nucleic acid-binding proteins"/>
    <property type="match status" value="1"/>
</dbReference>
<evidence type="ECO:0000313" key="3">
    <source>
        <dbReference type="Proteomes" id="UP001362899"/>
    </source>
</evidence>
<evidence type="ECO:0008006" key="4">
    <source>
        <dbReference type="Google" id="ProtNLM"/>
    </source>
</evidence>
<gene>
    <name evidence="2" type="ORF">DASB73_020460</name>
</gene>
<evidence type="ECO:0000256" key="1">
    <source>
        <dbReference type="SAM" id="MobiDB-lite"/>
    </source>
</evidence>
<sequence>MNEGGFMNDDRGFGGSQSQSRKVLKPIRTIMVAQINQAEPSSDDGPVLLNDYPIEYFVMCAIVKEYSESPKKIEVWDSTGEIDLRIPNNRELPEDIEENVGKFANIYGHFRIFNGKRMTDVDRIEFNISPYQFLYHEVEAAREWYNYANILPIDDTTLADKANEKIETKLEESLFVADSSNEELKQRILDIIKGADENDDDASSEYISRELCLDESEWNPTLNKLANDGVIYEVGGCFRISELQ</sequence>
<dbReference type="Proteomes" id="UP001362899">
    <property type="component" value="Unassembled WGS sequence"/>
</dbReference>
<dbReference type="AlphaFoldDB" id="A0AAV5RK33"/>
<dbReference type="EMBL" id="BTGC01000003">
    <property type="protein sequence ID" value="GMM51088.1"/>
    <property type="molecule type" value="Genomic_DNA"/>
</dbReference>
<evidence type="ECO:0000313" key="2">
    <source>
        <dbReference type="EMBL" id="GMM51088.1"/>
    </source>
</evidence>